<dbReference type="AlphaFoldDB" id="F2R8B4"/>
<dbReference type="RefSeq" id="WP_015031751.1">
    <property type="nucleotide sequence ID" value="NC_018750.1"/>
</dbReference>
<evidence type="ECO:0000313" key="1">
    <source>
        <dbReference type="EMBL" id="CCA53832.1"/>
    </source>
</evidence>
<gene>
    <name evidence="1" type="ordered locus">SVEN_0545</name>
</gene>
<dbReference type="STRING" id="953739.SVEN_0545"/>
<dbReference type="GeneID" id="51861140"/>
<sequence>MQISDSVKYVNGGAGAETAAHEDPVGEVTFGTGGKLGLRSRLLRAADLDAAASIDVPYTTGTITVC</sequence>
<keyword evidence="2" id="KW-1185">Reference proteome</keyword>
<reference evidence="1 2" key="1">
    <citation type="journal article" date="2011" name="BMC Genomics">
        <title>Genome-wide analysis of the role of GlnR in Streptomyces venezuelae provides new insights into global nitrogen regulation in actinomycetes.</title>
        <authorList>
            <person name="Pullan S.T."/>
            <person name="Bibb M.J."/>
            <person name="Merrick M."/>
        </authorList>
    </citation>
    <scope>NUCLEOTIDE SEQUENCE [LARGE SCALE GENOMIC DNA]</scope>
    <source>
        <strain evidence="2">ATCC 10712 / CBS 650.69 / DSM 40230 / JCM 4526 / NBRC 13096 / PD 04745</strain>
    </source>
</reference>
<organism evidence="1 2">
    <name type="scientific">Streptomyces venezuelae (strain ATCC 10712 / CBS 650.69 / DSM 40230 / JCM 4526 / NBRC 13096 / PD 04745)</name>
    <dbReference type="NCBI Taxonomy" id="953739"/>
    <lineage>
        <taxon>Bacteria</taxon>
        <taxon>Bacillati</taxon>
        <taxon>Actinomycetota</taxon>
        <taxon>Actinomycetes</taxon>
        <taxon>Kitasatosporales</taxon>
        <taxon>Streptomycetaceae</taxon>
        <taxon>Streptomyces</taxon>
    </lineage>
</organism>
<dbReference type="HOGENOM" id="CLU_204021_0_0_11"/>
<dbReference type="eggNOG" id="ENOG5031T7G">
    <property type="taxonomic scope" value="Bacteria"/>
</dbReference>
<protein>
    <submittedName>
        <fullName evidence="1">Uncharacterized protein</fullName>
    </submittedName>
</protein>
<name>F2R8B4_STRVP</name>
<accession>F2R8B4</accession>
<proteinExistence type="predicted"/>
<dbReference type="PATRIC" id="fig|953739.5.peg.725"/>
<evidence type="ECO:0000313" key="2">
    <source>
        <dbReference type="Proteomes" id="UP000006854"/>
    </source>
</evidence>
<dbReference type="Proteomes" id="UP000006854">
    <property type="component" value="Chromosome"/>
</dbReference>
<dbReference type="KEGG" id="sve:SVEN_0545"/>
<dbReference type="EMBL" id="FR845719">
    <property type="protein sequence ID" value="CCA53832.1"/>
    <property type="molecule type" value="Genomic_DNA"/>
</dbReference>
<dbReference type="OrthoDB" id="4335354at2"/>